<evidence type="ECO:0000256" key="1">
    <source>
        <dbReference type="ARBA" id="ARBA00022574"/>
    </source>
</evidence>
<sequence length="343" mass="38223">MNCGDEAGASSGHLDWRFSLVKKSKKLWDINLDSGPVSTFQLCDLYENDSVFDKFECFLNGDGLRVATCSLQRCLRQVTTPARPSRPSLSSTTRVVRRGKIRDAYISSSAPLYALSLSLFVTSLTLFLTDQMVGDSNHWCLIDRGERKEIFTCRTQILSRALGSFVLLSDDPSQDPNPGSSLAMAKILGLRFPESVLGDIGFNEVSLWDMKSGEANSKTFQVFNKISVIEAVWDLLVTVQNEIFEEMRSHGLIGSHGFIVRLWILPSGLLFLKQALCLVSSNQSQRVELDMAKIRKGVLRLAQISARIETRIVDELYLDLASIHPAESGSANFMLVEDHTFCL</sequence>
<evidence type="ECO:0000256" key="2">
    <source>
        <dbReference type="ARBA" id="ARBA00022737"/>
    </source>
</evidence>
<dbReference type="PANTHER" id="PTHR11871">
    <property type="entry name" value="PROTEIN PHOSPHATASE PP2A REGULATORY SUBUNIT B"/>
    <property type="match status" value="1"/>
</dbReference>
<evidence type="ECO:0000313" key="4">
    <source>
        <dbReference type="Proteomes" id="UP000712600"/>
    </source>
</evidence>
<dbReference type="AlphaFoldDB" id="A0A8S9PHA3"/>
<accession>A0A8S9PHA3</accession>
<gene>
    <name evidence="3" type="ORF">F2Q69_00003959</name>
</gene>
<comment type="caution">
    <text evidence="3">The sequence shown here is derived from an EMBL/GenBank/DDBJ whole genome shotgun (WGS) entry which is preliminary data.</text>
</comment>
<dbReference type="InterPro" id="IPR000009">
    <property type="entry name" value="PP2A_PR55"/>
</dbReference>
<reference evidence="3" key="1">
    <citation type="submission" date="2019-12" db="EMBL/GenBank/DDBJ databases">
        <title>Genome sequencing and annotation of Brassica cretica.</title>
        <authorList>
            <person name="Studholme D.J."/>
            <person name="Sarris P."/>
        </authorList>
    </citation>
    <scope>NUCLEOTIDE SEQUENCE</scope>
    <source>
        <strain evidence="3">PFS-109/04</strain>
        <tissue evidence="3">Leaf</tissue>
    </source>
</reference>
<dbReference type="Proteomes" id="UP000712600">
    <property type="component" value="Unassembled WGS sequence"/>
</dbReference>
<keyword evidence="2" id="KW-0677">Repeat</keyword>
<organism evidence="3 4">
    <name type="scientific">Brassica cretica</name>
    <name type="common">Mustard</name>
    <dbReference type="NCBI Taxonomy" id="69181"/>
    <lineage>
        <taxon>Eukaryota</taxon>
        <taxon>Viridiplantae</taxon>
        <taxon>Streptophyta</taxon>
        <taxon>Embryophyta</taxon>
        <taxon>Tracheophyta</taxon>
        <taxon>Spermatophyta</taxon>
        <taxon>Magnoliopsida</taxon>
        <taxon>eudicotyledons</taxon>
        <taxon>Gunneridae</taxon>
        <taxon>Pentapetalae</taxon>
        <taxon>rosids</taxon>
        <taxon>malvids</taxon>
        <taxon>Brassicales</taxon>
        <taxon>Brassicaceae</taxon>
        <taxon>Brassiceae</taxon>
        <taxon>Brassica</taxon>
    </lineage>
</organism>
<dbReference type="GO" id="GO:0000159">
    <property type="term" value="C:protein phosphatase type 2A complex"/>
    <property type="evidence" value="ECO:0007669"/>
    <property type="project" value="InterPro"/>
</dbReference>
<name>A0A8S9PHA3_BRACR</name>
<dbReference type="GO" id="GO:0019888">
    <property type="term" value="F:protein phosphatase regulator activity"/>
    <property type="evidence" value="ECO:0007669"/>
    <property type="project" value="InterPro"/>
</dbReference>
<proteinExistence type="predicted"/>
<keyword evidence="1" id="KW-0853">WD repeat</keyword>
<protein>
    <submittedName>
        <fullName evidence="3">Uncharacterized protein</fullName>
    </submittedName>
</protein>
<evidence type="ECO:0000313" key="3">
    <source>
        <dbReference type="EMBL" id="KAF3513521.1"/>
    </source>
</evidence>
<dbReference type="EMBL" id="QGKX02001521">
    <property type="protein sequence ID" value="KAF3513521.1"/>
    <property type="molecule type" value="Genomic_DNA"/>
</dbReference>